<sequence>MRQGDAAHGLPDALTKQRPRWEPCAGAEGWTCASVKVPLDYGAPEGETISIALIRRPARDEDRRLGSLLFNFGGPGVSGVDLLPRASAEYEKLNSRYDLVGFDPRGVSGSAGVVCRDDAGTEEAAERVDLTPDTTAEEAAYFADARDFGEGCARRAGKLLAHVGTANAARDMDVVRHVLGDLKLNYFGISYGTQLGGTYAHLFPENVGRTVLDAAVDPTADTVGHARNQTTGFQRALDNYLTSRGEDPKRGTARIAALLERIDRKPLPAGDDRELNQGLALTGIVLPLYSQTMWPALTAALEEAERGRGTKLLALADSYNDRERDGSYGTQSHSQRAISCADAEQRPTPAEAKALLPEFERISPVFGPFLAWDTAGWCADWPVPGEHETPETSAKGAGPILVVGTTGDPATPYEGARRMADELGEGVGILLTNKGEGHGGYTPSNGCVTGIVDGYLLDGEVPEDGRTCG</sequence>
<reference evidence="6 7" key="1">
    <citation type="submission" date="2019-05" db="EMBL/GenBank/DDBJ databases">
        <title>Streptomyces marianii sp. nov., a novel marine actinomycete from southern coast of India.</title>
        <authorList>
            <person name="Iniyan A.M."/>
            <person name="Wink J."/>
            <person name="Ramprasad E."/>
            <person name="Ramana C.V."/>
            <person name="Bunk B."/>
            <person name="Sproer C."/>
            <person name="Joseph F.-J.R.S."/>
            <person name="Vincent S.G.P."/>
        </authorList>
    </citation>
    <scope>NUCLEOTIDE SEQUENCE [LARGE SCALE GENOMIC DNA]</scope>
    <source>
        <strain evidence="6 7">ICN19</strain>
    </source>
</reference>
<feature type="domain" description="Peptidase S33 tripeptidyl aminopeptidase-like C-terminal" evidence="5">
    <location>
        <begin position="363"/>
        <end position="468"/>
    </location>
</feature>
<keyword evidence="2" id="KW-0732">Signal</keyword>
<dbReference type="InterPro" id="IPR029058">
    <property type="entry name" value="AB_hydrolase_fold"/>
</dbReference>
<feature type="region of interest" description="Disordered" evidence="4">
    <location>
        <begin position="322"/>
        <end position="345"/>
    </location>
</feature>
<name>A0A5R9EDV3_9ACTN</name>
<keyword evidence="3 6" id="KW-0378">Hydrolase</keyword>
<evidence type="ECO:0000256" key="3">
    <source>
        <dbReference type="ARBA" id="ARBA00022801"/>
    </source>
</evidence>
<dbReference type="InterPro" id="IPR051601">
    <property type="entry name" value="Serine_prot/Carboxylest_S33"/>
</dbReference>
<evidence type="ECO:0000313" key="7">
    <source>
        <dbReference type="Proteomes" id="UP000305921"/>
    </source>
</evidence>
<dbReference type="OrthoDB" id="4498590at2"/>
<dbReference type="EMBL" id="VAWE01000001">
    <property type="protein sequence ID" value="TLQ48178.1"/>
    <property type="molecule type" value="Genomic_DNA"/>
</dbReference>
<comment type="caution">
    <text evidence="6">The sequence shown here is derived from an EMBL/GenBank/DDBJ whole genome shotgun (WGS) entry which is preliminary data.</text>
</comment>
<evidence type="ECO:0000256" key="1">
    <source>
        <dbReference type="ARBA" id="ARBA00010088"/>
    </source>
</evidence>
<feature type="compositionally biased region" description="Polar residues" evidence="4">
    <location>
        <begin position="328"/>
        <end position="337"/>
    </location>
</feature>
<proteinExistence type="inferred from homology"/>
<dbReference type="SUPFAM" id="SSF53474">
    <property type="entry name" value="alpha/beta-Hydrolases"/>
    <property type="match status" value="1"/>
</dbReference>
<dbReference type="Pfam" id="PF08386">
    <property type="entry name" value="Abhydrolase_4"/>
    <property type="match status" value="1"/>
</dbReference>
<dbReference type="Proteomes" id="UP000305921">
    <property type="component" value="Unassembled WGS sequence"/>
</dbReference>
<comment type="similarity">
    <text evidence="1">Belongs to the peptidase S33 family.</text>
</comment>
<dbReference type="AlphaFoldDB" id="A0A5R9EDV3"/>
<protein>
    <submittedName>
        <fullName evidence="6">Alpha/beta hydrolase</fullName>
    </submittedName>
</protein>
<evidence type="ECO:0000313" key="6">
    <source>
        <dbReference type="EMBL" id="TLQ48178.1"/>
    </source>
</evidence>
<dbReference type="GO" id="GO:0016787">
    <property type="term" value="F:hydrolase activity"/>
    <property type="evidence" value="ECO:0007669"/>
    <property type="project" value="UniProtKB-KW"/>
</dbReference>
<keyword evidence="7" id="KW-1185">Reference proteome</keyword>
<dbReference type="Gene3D" id="3.40.50.1820">
    <property type="entry name" value="alpha/beta hydrolase"/>
    <property type="match status" value="1"/>
</dbReference>
<dbReference type="PANTHER" id="PTHR43248">
    <property type="entry name" value="2-SUCCINYL-6-HYDROXY-2,4-CYCLOHEXADIENE-1-CARBOXYLATE SYNTHASE"/>
    <property type="match status" value="1"/>
</dbReference>
<organism evidence="6 7">
    <name type="scientific">Streptomyces marianii</name>
    <dbReference type="NCBI Taxonomy" id="1817406"/>
    <lineage>
        <taxon>Bacteria</taxon>
        <taxon>Bacillati</taxon>
        <taxon>Actinomycetota</taxon>
        <taxon>Actinomycetes</taxon>
        <taxon>Kitasatosporales</taxon>
        <taxon>Streptomycetaceae</taxon>
        <taxon>Streptomyces</taxon>
    </lineage>
</organism>
<gene>
    <name evidence="6" type="ORF">FEF34_12825</name>
</gene>
<accession>A0A5R9EDV3</accession>
<evidence type="ECO:0000256" key="2">
    <source>
        <dbReference type="ARBA" id="ARBA00022729"/>
    </source>
</evidence>
<dbReference type="InterPro" id="IPR013595">
    <property type="entry name" value="Pept_S33_TAP-like_C"/>
</dbReference>
<evidence type="ECO:0000259" key="5">
    <source>
        <dbReference type="Pfam" id="PF08386"/>
    </source>
</evidence>
<evidence type="ECO:0000256" key="4">
    <source>
        <dbReference type="SAM" id="MobiDB-lite"/>
    </source>
</evidence>
<dbReference type="PANTHER" id="PTHR43248:SF29">
    <property type="entry name" value="TRIPEPTIDYL AMINOPEPTIDASE"/>
    <property type="match status" value="1"/>
</dbReference>